<dbReference type="InterPro" id="IPR013332">
    <property type="entry name" value="KPR_N"/>
</dbReference>
<dbReference type="RefSeq" id="WP_307257225.1">
    <property type="nucleotide sequence ID" value="NZ_JAUSUC010000016.1"/>
</dbReference>
<comment type="function">
    <text evidence="1 11">Catalyzes the NADPH-dependent reduction of ketopantoate into pantoic acid.</text>
</comment>
<feature type="domain" description="Ketopantoate reductase N-terminal" evidence="12">
    <location>
        <begin position="3"/>
        <end position="148"/>
    </location>
</feature>
<evidence type="ECO:0000259" key="13">
    <source>
        <dbReference type="Pfam" id="PF08546"/>
    </source>
</evidence>
<sequence>MNIGIIGGGSIGMFFSACLHDSFNVTQYTRKQVQADEICQNGLWVEENGGKNRINLQARSLQVKEASREDVLFIAVKQYHLQALETFLCSLPVSIPLIFLQNGMGHLAFLEKLPQQHLFVATIEHGVFRKDQNSIHIRGRGKTNIALFRGNPETIKQIMSTSIKEFPFHWHNQYQKMLLEKLFANAVINPLTAILKVKNGELISNPYYYSLMKQVFSEVANVFDGNEQDFQNIEAICKKTANNRSSMLRDIEDGRPTEIEAIIGYIINEAKKMKRTLPVCTAIYSMICGMEGKEEGL</sequence>
<comment type="similarity">
    <text evidence="3 11">Belongs to the ketopantoate reductase family.</text>
</comment>
<comment type="pathway">
    <text evidence="2 11">Cofactor biosynthesis; (R)-pantothenate biosynthesis; (R)-pantoate from 3-methyl-2-oxobutanoate: step 2/2.</text>
</comment>
<dbReference type="Proteomes" id="UP001237207">
    <property type="component" value="Unassembled WGS sequence"/>
</dbReference>
<dbReference type="GO" id="GO:0008677">
    <property type="term" value="F:2-dehydropantoate 2-reductase activity"/>
    <property type="evidence" value="ECO:0007669"/>
    <property type="project" value="UniProtKB-EC"/>
</dbReference>
<proteinExistence type="inferred from homology"/>
<dbReference type="InterPro" id="IPR050838">
    <property type="entry name" value="Ketopantoate_reductase"/>
</dbReference>
<dbReference type="InterPro" id="IPR003710">
    <property type="entry name" value="ApbA"/>
</dbReference>
<dbReference type="GO" id="GO:0050661">
    <property type="term" value="F:NADP binding"/>
    <property type="evidence" value="ECO:0007669"/>
    <property type="project" value="TreeGrafter"/>
</dbReference>
<comment type="catalytic activity">
    <reaction evidence="10 11">
        <text>(R)-pantoate + NADP(+) = 2-dehydropantoate + NADPH + H(+)</text>
        <dbReference type="Rhea" id="RHEA:16233"/>
        <dbReference type="ChEBI" id="CHEBI:11561"/>
        <dbReference type="ChEBI" id="CHEBI:15378"/>
        <dbReference type="ChEBI" id="CHEBI:15980"/>
        <dbReference type="ChEBI" id="CHEBI:57783"/>
        <dbReference type="ChEBI" id="CHEBI:58349"/>
        <dbReference type="EC" id="1.1.1.169"/>
    </reaction>
</comment>
<evidence type="ECO:0000259" key="12">
    <source>
        <dbReference type="Pfam" id="PF02558"/>
    </source>
</evidence>
<gene>
    <name evidence="14" type="ORF">J2S13_001630</name>
</gene>
<dbReference type="Gene3D" id="1.10.1040.10">
    <property type="entry name" value="N-(1-d-carboxylethyl)-l-norvaline Dehydrogenase, domain 2"/>
    <property type="match status" value="1"/>
</dbReference>
<evidence type="ECO:0000256" key="2">
    <source>
        <dbReference type="ARBA" id="ARBA00004994"/>
    </source>
</evidence>
<evidence type="ECO:0000256" key="8">
    <source>
        <dbReference type="ARBA" id="ARBA00023002"/>
    </source>
</evidence>
<protein>
    <recommendedName>
        <fullName evidence="5 11">2-dehydropantoate 2-reductase</fullName>
        <ecNumber evidence="4 11">1.1.1.169</ecNumber>
    </recommendedName>
    <alternativeName>
        <fullName evidence="9 11">Ketopantoate reductase</fullName>
    </alternativeName>
</protein>
<keyword evidence="15" id="KW-1185">Reference proteome</keyword>
<dbReference type="GO" id="GO:0015940">
    <property type="term" value="P:pantothenate biosynthetic process"/>
    <property type="evidence" value="ECO:0007669"/>
    <property type="project" value="UniProtKB-KW"/>
</dbReference>
<dbReference type="EMBL" id="JAUSUC010000016">
    <property type="protein sequence ID" value="MDQ0215230.1"/>
    <property type="molecule type" value="Genomic_DNA"/>
</dbReference>
<evidence type="ECO:0000256" key="3">
    <source>
        <dbReference type="ARBA" id="ARBA00007870"/>
    </source>
</evidence>
<dbReference type="EC" id="1.1.1.169" evidence="4 11"/>
<dbReference type="PANTHER" id="PTHR43765">
    <property type="entry name" value="2-DEHYDROPANTOATE 2-REDUCTASE-RELATED"/>
    <property type="match status" value="1"/>
</dbReference>
<keyword evidence="8 11" id="KW-0560">Oxidoreductase</keyword>
<dbReference type="InterPro" id="IPR036291">
    <property type="entry name" value="NAD(P)-bd_dom_sf"/>
</dbReference>
<dbReference type="InterPro" id="IPR008927">
    <property type="entry name" value="6-PGluconate_DH-like_C_sf"/>
</dbReference>
<dbReference type="SUPFAM" id="SSF51735">
    <property type="entry name" value="NAD(P)-binding Rossmann-fold domains"/>
    <property type="match status" value="1"/>
</dbReference>
<evidence type="ECO:0000256" key="10">
    <source>
        <dbReference type="ARBA" id="ARBA00048793"/>
    </source>
</evidence>
<dbReference type="GO" id="GO:0005737">
    <property type="term" value="C:cytoplasm"/>
    <property type="evidence" value="ECO:0007669"/>
    <property type="project" value="TreeGrafter"/>
</dbReference>
<dbReference type="Pfam" id="PF08546">
    <property type="entry name" value="ApbA_C"/>
    <property type="match status" value="1"/>
</dbReference>
<dbReference type="AlphaFoldDB" id="A0AAJ1SYM5"/>
<dbReference type="NCBIfam" id="NF005093">
    <property type="entry name" value="PRK06522.2-4"/>
    <property type="match status" value="1"/>
</dbReference>
<evidence type="ECO:0000313" key="14">
    <source>
        <dbReference type="EMBL" id="MDQ0215230.1"/>
    </source>
</evidence>
<dbReference type="Pfam" id="PF02558">
    <property type="entry name" value="ApbA"/>
    <property type="match status" value="1"/>
</dbReference>
<evidence type="ECO:0000256" key="11">
    <source>
        <dbReference type="RuleBase" id="RU362068"/>
    </source>
</evidence>
<organism evidence="14 15">
    <name type="scientific">Oikeobacillus pervagus</name>
    <dbReference type="NCBI Taxonomy" id="1325931"/>
    <lineage>
        <taxon>Bacteria</taxon>
        <taxon>Bacillati</taxon>
        <taxon>Bacillota</taxon>
        <taxon>Bacilli</taxon>
        <taxon>Bacillales</taxon>
        <taxon>Bacillaceae</taxon>
        <taxon>Oikeobacillus</taxon>
    </lineage>
</organism>
<accession>A0AAJ1SYM5</accession>
<feature type="domain" description="Ketopantoate reductase C-terminal" evidence="13">
    <location>
        <begin position="175"/>
        <end position="289"/>
    </location>
</feature>
<dbReference type="PANTHER" id="PTHR43765:SF2">
    <property type="entry name" value="2-DEHYDROPANTOATE 2-REDUCTASE"/>
    <property type="match status" value="1"/>
</dbReference>
<dbReference type="Gene3D" id="3.40.50.720">
    <property type="entry name" value="NAD(P)-binding Rossmann-like Domain"/>
    <property type="match status" value="1"/>
</dbReference>
<evidence type="ECO:0000256" key="5">
    <source>
        <dbReference type="ARBA" id="ARBA00019465"/>
    </source>
</evidence>
<reference evidence="14" key="1">
    <citation type="submission" date="2023-07" db="EMBL/GenBank/DDBJ databases">
        <title>Genomic Encyclopedia of Type Strains, Phase IV (KMG-IV): sequencing the most valuable type-strain genomes for metagenomic binning, comparative biology and taxonomic classification.</title>
        <authorList>
            <person name="Goeker M."/>
        </authorList>
    </citation>
    <scope>NUCLEOTIDE SEQUENCE</scope>
    <source>
        <strain evidence="14">DSM 23947</strain>
    </source>
</reference>
<dbReference type="SUPFAM" id="SSF48179">
    <property type="entry name" value="6-phosphogluconate dehydrogenase C-terminal domain-like"/>
    <property type="match status" value="1"/>
</dbReference>
<dbReference type="InterPro" id="IPR013328">
    <property type="entry name" value="6PGD_dom2"/>
</dbReference>
<keyword evidence="6 11" id="KW-0566">Pantothenate biosynthesis</keyword>
<evidence type="ECO:0000256" key="7">
    <source>
        <dbReference type="ARBA" id="ARBA00022857"/>
    </source>
</evidence>
<evidence type="ECO:0000256" key="1">
    <source>
        <dbReference type="ARBA" id="ARBA00002919"/>
    </source>
</evidence>
<evidence type="ECO:0000313" key="15">
    <source>
        <dbReference type="Proteomes" id="UP001237207"/>
    </source>
</evidence>
<dbReference type="NCBIfam" id="TIGR00745">
    <property type="entry name" value="apbA_panE"/>
    <property type="match status" value="1"/>
</dbReference>
<keyword evidence="7 11" id="KW-0521">NADP</keyword>
<name>A0AAJ1SYM5_9BACI</name>
<evidence type="ECO:0000256" key="6">
    <source>
        <dbReference type="ARBA" id="ARBA00022655"/>
    </source>
</evidence>
<dbReference type="InterPro" id="IPR013752">
    <property type="entry name" value="KPA_reductase"/>
</dbReference>
<evidence type="ECO:0000256" key="9">
    <source>
        <dbReference type="ARBA" id="ARBA00032024"/>
    </source>
</evidence>
<evidence type="ECO:0000256" key="4">
    <source>
        <dbReference type="ARBA" id="ARBA00013014"/>
    </source>
</evidence>
<comment type="caution">
    <text evidence="14">The sequence shown here is derived from an EMBL/GenBank/DDBJ whole genome shotgun (WGS) entry which is preliminary data.</text>
</comment>